<protein>
    <submittedName>
        <fullName evidence="2">Uncharacterized protein</fullName>
    </submittedName>
</protein>
<feature type="region of interest" description="Disordered" evidence="1">
    <location>
        <begin position="349"/>
        <end position="402"/>
    </location>
</feature>
<dbReference type="GeneID" id="28980078"/>
<feature type="region of interest" description="Disordered" evidence="1">
    <location>
        <begin position="1"/>
        <end position="63"/>
    </location>
</feature>
<feature type="compositionally biased region" description="Low complexity" evidence="1">
    <location>
        <begin position="422"/>
        <end position="453"/>
    </location>
</feature>
<dbReference type="STRING" id="879819.A0A0J0XWL7"/>
<evidence type="ECO:0000256" key="1">
    <source>
        <dbReference type="SAM" id="MobiDB-lite"/>
    </source>
</evidence>
<dbReference type="Proteomes" id="UP000053611">
    <property type="component" value="Unassembled WGS sequence"/>
</dbReference>
<feature type="compositionally biased region" description="Low complexity" evidence="1">
    <location>
        <begin position="355"/>
        <end position="368"/>
    </location>
</feature>
<proteinExistence type="predicted"/>
<evidence type="ECO:0000313" key="2">
    <source>
        <dbReference type="EMBL" id="KLT45443.1"/>
    </source>
</evidence>
<accession>A0A0J0XWL7</accession>
<feature type="compositionally biased region" description="Basic and acidic residues" evidence="1">
    <location>
        <begin position="27"/>
        <end position="38"/>
    </location>
</feature>
<dbReference type="EMBL" id="KQ087181">
    <property type="protein sequence ID" value="KLT45443.1"/>
    <property type="molecule type" value="Genomic_DNA"/>
</dbReference>
<reference evidence="2 3" key="1">
    <citation type="submission" date="2015-03" db="EMBL/GenBank/DDBJ databases">
        <title>Genomics and transcriptomics of the oil-accumulating basidiomycete yeast T. oleaginosus allow insights into substrate utilization and the diverse evolutionary trajectories of mating systems in fungi.</title>
        <authorList>
            <consortium name="DOE Joint Genome Institute"/>
            <person name="Kourist R."/>
            <person name="Kracht O."/>
            <person name="Bracharz F."/>
            <person name="Lipzen A."/>
            <person name="Nolan M."/>
            <person name="Ohm R."/>
            <person name="Grigoriev I."/>
            <person name="Sun S."/>
            <person name="Heitman J."/>
            <person name="Bruck T."/>
            <person name="Nowrousian M."/>
        </authorList>
    </citation>
    <scope>NUCLEOTIDE SEQUENCE [LARGE SCALE GENOMIC DNA]</scope>
    <source>
        <strain evidence="2 3">IBC0246</strain>
    </source>
</reference>
<feature type="region of interest" description="Disordered" evidence="1">
    <location>
        <begin position="692"/>
        <end position="753"/>
    </location>
</feature>
<dbReference type="RefSeq" id="XP_018281934.1">
    <property type="nucleotide sequence ID" value="XM_018419475.1"/>
</dbReference>
<evidence type="ECO:0000313" key="3">
    <source>
        <dbReference type="Proteomes" id="UP000053611"/>
    </source>
</evidence>
<name>A0A0J0XWL7_9TREE</name>
<gene>
    <name evidence="2" type="ORF">CC85DRAFT_135026</name>
</gene>
<dbReference type="AlphaFoldDB" id="A0A0J0XWL7"/>
<keyword evidence="3" id="KW-1185">Reference proteome</keyword>
<feature type="region of interest" description="Disordered" evidence="1">
    <location>
        <begin position="416"/>
        <end position="476"/>
    </location>
</feature>
<dbReference type="OrthoDB" id="2592275at2759"/>
<organism evidence="2 3">
    <name type="scientific">Cutaneotrichosporon oleaginosum</name>
    <dbReference type="NCBI Taxonomy" id="879819"/>
    <lineage>
        <taxon>Eukaryota</taxon>
        <taxon>Fungi</taxon>
        <taxon>Dikarya</taxon>
        <taxon>Basidiomycota</taxon>
        <taxon>Agaricomycotina</taxon>
        <taxon>Tremellomycetes</taxon>
        <taxon>Trichosporonales</taxon>
        <taxon>Trichosporonaceae</taxon>
        <taxon>Cutaneotrichosporon</taxon>
    </lineage>
</organism>
<sequence length="753" mass="79469">MSPVIAPSRLPDPLPKQILSSPVVSPDKLRFKAGESRRPLQSPPDVGLSTRNYQPHPLSRPPITASAEQSLLNTPVEAPSPLPIISAAPAQVAAMRRGLHRRRSSFPPAVGSTVTGANNYPWVVGGTPPASKIGPPTGDALSGYGNEIGPFSNGISSPAAWESLLNFDNFESGTKSNPPFEATFALEGDTVVSTSPKNKLLTPKKGFGLERTASNSEAWRLALNRTVEVEGVGQVGVARILSEVWKRGGPAAVTSQGLWPNVLMSLSLATGGSNVHVGTPSASAALSLQALYNVAARPHETNVFAGLLSNYVASTAPLVVNAFQDGQVYGAWTPTKGLSEELSQWTTFTPGEEWPSLSTTLPSGSGLTPRREFSPALGLPPIDISDPLDTVPRPGSRGAGDAMTGIDAILAEMEEDERIRESQSVSSSAGPSQPEWTKSNSTAQASTQASPATVVTPTENDPFVTRAGTSSNAEEPVEYMISSPFVSGGSMLSSATSASTNIPTVSPETAQTAGTVIAMRGPRPRAPTLQLPLPDVPFIPPPPMCMFFSPSFRDLQEGKVAVWKGDLTIRGRGGGRFNVLIIGEAASGHLWKSHTWPEALTYPSGPAMTESCTATMIPVSTLAREGLLPVTMGMVLCNDENIAPFVNMVQGLHAEGVAFHLPMPDTTLPIVFLPAKFDSADPLQRLGIAFMTKGGVPPNAPPVPPSRKSSTEDDLDSAPERKRRRKSTVSNGDSKSTPRRNVPVRPKVAKNKN</sequence>